<evidence type="ECO:0000256" key="4">
    <source>
        <dbReference type="ARBA" id="ARBA00023136"/>
    </source>
</evidence>
<keyword evidence="2 5" id="KW-0812">Transmembrane</keyword>
<dbReference type="RefSeq" id="WP_346581615.1">
    <property type="nucleotide sequence ID" value="NZ_JBDJNQ010000007.1"/>
</dbReference>
<proteinExistence type="inferred from homology"/>
<feature type="transmembrane region" description="Helical" evidence="5">
    <location>
        <begin position="72"/>
        <end position="90"/>
    </location>
</feature>
<reference evidence="6 7" key="1">
    <citation type="submission" date="2024-04" db="EMBL/GenBank/DDBJ databases">
        <title>WGS of bacteria from Torrens River.</title>
        <authorList>
            <person name="Wyrsch E.R."/>
            <person name="Drigo B."/>
        </authorList>
    </citation>
    <scope>NUCLEOTIDE SEQUENCE [LARGE SCALE GENOMIC DNA]</scope>
    <source>
        <strain evidence="6 7">TWI391</strain>
    </source>
</reference>
<dbReference type="PANTHER" id="PTHR43701:SF2">
    <property type="entry name" value="MEMBRANE TRANSPORTER PROTEIN YJNA-RELATED"/>
    <property type="match status" value="1"/>
</dbReference>
<dbReference type="EMBL" id="JBDJNQ010000007">
    <property type="protein sequence ID" value="MEN5378646.1"/>
    <property type="molecule type" value="Genomic_DNA"/>
</dbReference>
<evidence type="ECO:0000313" key="6">
    <source>
        <dbReference type="EMBL" id="MEN5378646.1"/>
    </source>
</evidence>
<dbReference type="PANTHER" id="PTHR43701">
    <property type="entry name" value="MEMBRANE TRANSPORTER PROTEIN MJ0441-RELATED"/>
    <property type="match status" value="1"/>
</dbReference>
<dbReference type="Proteomes" id="UP001409291">
    <property type="component" value="Unassembled WGS sequence"/>
</dbReference>
<feature type="transmembrane region" description="Helical" evidence="5">
    <location>
        <begin position="149"/>
        <end position="178"/>
    </location>
</feature>
<keyword evidence="3 5" id="KW-1133">Transmembrane helix</keyword>
<feature type="transmembrane region" description="Helical" evidence="5">
    <location>
        <begin position="184"/>
        <end position="202"/>
    </location>
</feature>
<evidence type="ECO:0000256" key="1">
    <source>
        <dbReference type="ARBA" id="ARBA00004141"/>
    </source>
</evidence>
<keyword evidence="4 5" id="KW-0472">Membrane</keyword>
<name>A0ABV0BVF5_9SPHI</name>
<dbReference type="Pfam" id="PF01925">
    <property type="entry name" value="TauE"/>
    <property type="match status" value="1"/>
</dbReference>
<feature type="transmembrane region" description="Helical" evidence="5">
    <location>
        <begin position="7"/>
        <end position="35"/>
    </location>
</feature>
<dbReference type="InterPro" id="IPR051598">
    <property type="entry name" value="TSUP/Inactive_protease-like"/>
</dbReference>
<protein>
    <recommendedName>
        <fullName evidence="5">Probable membrane transporter protein</fullName>
    </recommendedName>
</protein>
<comment type="caution">
    <text evidence="6">The sequence shown here is derived from an EMBL/GenBank/DDBJ whole genome shotgun (WGS) entry which is preliminary data.</text>
</comment>
<comment type="similarity">
    <text evidence="5">Belongs to the 4-toluene sulfonate uptake permease (TSUP) (TC 2.A.102) family.</text>
</comment>
<feature type="transmembrane region" description="Helical" evidence="5">
    <location>
        <begin position="214"/>
        <end position="232"/>
    </location>
</feature>
<evidence type="ECO:0000256" key="5">
    <source>
        <dbReference type="RuleBase" id="RU363041"/>
    </source>
</evidence>
<comment type="subcellular location">
    <subcellularLocation>
        <location evidence="5">Cell membrane</location>
        <topology evidence="5">Multi-pass membrane protein</topology>
    </subcellularLocation>
    <subcellularLocation>
        <location evidence="1">Membrane</location>
        <topology evidence="1">Multi-pass membrane protein</topology>
    </subcellularLocation>
</comment>
<evidence type="ECO:0000313" key="7">
    <source>
        <dbReference type="Proteomes" id="UP001409291"/>
    </source>
</evidence>
<organism evidence="6 7">
    <name type="scientific">Sphingobacterium kitahiroshimense</name>
    <dbReference type="NCBI Taxonomy" id="470446"/>
    <lineage>
        <taxon>Bacteria</taxon>
        <taxon>Pseudomonadati</taxon>
        <taxon>Bacteroidota</taxon>
        <taxon>Sphingobacteriia</taxon>
        <taxon>Sphingobacteriales</taxon>
        <taxon>Sphingobacteriaceae</taxon>
        <taxon>Sphingobacterium</taxon>
    </lineage>
</organism>
<evidence type="ECO:0000256" key="2">
    <source>
        <dbReference type="ARBA" id="ARBA00022692"/>
    </source>
</evidence>
<evidence type="ECO:0000256" key="3">
    <source>
        <dbReference type="ARBA" id="ARBA00022989"/>
    </source>
</evidence>
<dbReference type="InterPro" id="IPR002781">
    <property type="entry name" value="TM_pro_TauE-like"/>
</dbReference>
<feature type="transmembrane region" description="Helical" evidence="5">
    <location>
        <begin position="110"/>
        <end position="128"/>
    </location>
</feature>
<feature type="transmembrane region" description="Helical" evidence="5">
    <location>
        <begin position="41"/>
        <end position="60"/>
    </location>
</feature>
<keyword evidence="5" id="KW-1003">Cell membrane</keyword>
<feature type="transmembrane region" description="Helical" evidence="5">
    <location>
        <begin position="244"/>
        <end position="261"/>
    </location>
</feature>
<accession>A0ABV0BVF5</accession>
<sequence>MEIIGYTLSIFIGITLGLIGAGGSILTVPVLVYLFHIHPTLATSYSLFIVGSTSFIGSFIKTKEKCVNFRATLYFGISSVIVVLLVRKVLLVHIPEVILEINHYQLTKSTLTMISFATLMLGSSWSMIKNKKIQSSPQHPVKQHIIKMIAWGIGIGLVTGFLGAGGGFLIIPALVILLHMPIRIAIGTSLSIITINSLIGFLGDIDHITIDWNFLFKLLTITTLGVGIGNQLQKKIQTDHLKPIFGWFIFIVGIYILIKELF</sequence>
<keyword evidence="7" id="KW-1185">Reference proteome</keyword>
<gene>
    <name evidence="6" type="ORF">ABE541_15390</name>
</gene>